<protein>
    <submittedName>
        <fullName evidence="2">Uncharacterized protein</fullName>
    </submittedName>
</protein>
<keyword evidence="3" id="KW-1185">Reference proteome</keyword>
<keyword evidence="1" id="KW-0472">Membrane</keyword>
<gene>
    <name evidence="2" type="ORF">PanWU01x14_008860</name>
</gene>
<feature type="transmembrane region" description="Helical" evidence="1">
    <location>
        <begin position="196"/>
        <end position="220"/>
    </location>
</feature>
<dbReference type="EMBL" id="JXTB01000003">
    <property type="protein sequence ID" value="PON79654.1"/>
    <property type="molecule type" value="Genomic_DNA"/>
</dbReference>
<name>A0A2P5E285_PARAD</name>
<evidence type="ECO:0000313" key="3">
    <source>
        <dbReference type="Proteomes" id="UP000237105"/>
    </source>
</evidence>
<dbReference type="AlphaFoldDB" id="A0A2P5E285"/>
<comment type="caution">
    <text evidence="2">The sequence shown here is derived from an EMBL/GenBank/DDBJ whole genome shotgun (WGS) entry which is preliminary data.</text>
</comment>
<accession>A0A2P5E285</accession>
<feature type="transmembrane region" description="Helical" evidence="1">
    <location>
        <begin position="153"/>
        <end position="175"/>
    </location>
</feature>
<proteinExistence type="predicted"/>
<sequence>LKEKQKDCLYIPESTSSRNNDKVLLRSKSENLNLKKKKNHACSLSFNLPCHESNIPICVFLCRSWKIKIKENCDLSLRGFLPDHHSVGFTAPNKMGPLVATQSLARLKNPEAYWALMSFALLRHWFSFGEIFFDWSFSSTILNEPIIGHWNWTVVSLYAVFPTLANRFTAAMVLSMVGSVSPKSSMRMEGLVTSQALVFASLLTISADSTIGGAICFILVRPH</sequence>
<dbReference type="Proteomes" id="UP000237105">
    <property type="component" value="Unassembled WGS sequence"/>
</dbReference>
<evidence type="ECO:0000313" key="2">
    <source>
        <dbReference type="EMBL" id="PON79654.1"/>
    </source>
</evidence>
<organism evidence="2 3">
    <name type="scientific">Parasponia andersonii</name>
    <name type="common">Sponia andersonii</name>
    <dbReference type="NCBI Taxonomy" id="3476"/>
    <lineage>
        <taxon>Eukaryota</taxon>
        <taxon>Viridiplantae</taxon>
        <taxon>Streptophyta</taxon>
        <taxon>Embryophyta</taxon>
        <taxon>Tracheophyta</taxon>
        <taxon>Spermatophyta</taxon>
        <taxon>Magnoliopsida</taxon>
        <taxon>eudicotyledons</taxon>
        <taxon>Gunneridae</taxon>
        <taxon>Pentapetalae</taxon>
        <taxon>rosids</taxon>
        <taxon>fabids</taxon>
        <taxon>Rosales</taxon>
        <taxon>Cannabaceae</taxon>
        <taxon>Parasponia</taxon>
    </lineage>
</organism>
<keyword evidence="1" id="KW-1133">Transmembrane helix</keyword>
<reference evidence="3" key="1">
    <citation type="submission" date="2016-06" db="EMBL/GenBank/DDBJ databases">
        <title>Parallel loss of symbiosis genes in relatives of nitrogen-fixing non-legume Parasponia.</title>
        <authorList>
            <person name="Van Velzen R."/>
            <person name="Holmer R."/>
            <person name="Bu F."/>
            <person name="Rutten L."/>
            <person name="Van Zeijl A."/>
            <person name="Liu W."/>
            <person name="Santuari L."/>
            <person name="Cao Q."/>
            <person name="Sharma T."/>
            <person name="Shen D."/>
            <person name="Roswanjaya Y."/>
            <person name="Wardhani T."/>
            <person name="Kalhor M.S."/>
            <person name="Jansen J."/>
            <person name="Van den Hoogen J."/>
            <person name="Gungor B."/>
            <person name="Hartog M."/>
            <person name="Hontelez J."/>
            <person name="Verver J."/>
            <person name="Yang W.-C."/>
            <person name="Schijlen E."/>
            <person name="Repin R."/>
            <person name="Schilthuizen M."/>
            <person name="Schranz E."/>
            <person name="Heidstra R."/>
            <person name="Miyata K."/>
            <person name="Fedorova E."/>
            <person name="Kohlen W."/>
            <person name="Bisseling T."/>
            <person name="Smit S."/>
            <person name="Geurts R."/>
        </authorList>
    </citation>
    <scope>NUCLEOTIDE SEQUENCE [LARGE SCALE GENOMIC DNA]</scope>
    <source>
        <strain evidence="3">cv. WU1-14</strain>
    </source>
</reference>
<feature type="non-terminal residue" evidence="2">
    <location>
        <position position="1"/>
    </location>
</feature>
<keyword evidence="1" id="KW-0812">Transmembrane</keyword>
<evidence type="ECO:0000256" key="1">
    <source>
        <dbReference type="SAM" id="Phobius"/>
    </source>
</evidence>